<keyword evidence="1" id="KW-0285">Flavoprotein</keyword>
<evidence type="ECO:0000256" key="1">
    <source>
        <dbReference type="ARBA" id="ARBA00022630"/>
    </source>
</evidence>
<name>A0A1M6TCL4_9FIRM</name>
<keyword evidence="2" id="KW-0560">Oxidoreductase</keyword>
<evidence type="ECO:0000256" key="2">
    <source>
        <dbReference type="ARBA" id="ARBA00023002"/>
    </source>
</evidence>
<evidence type="ECO:0000259" key="3">
    <source>
        <dbReference type="Pfam" id="PF00724"/>
    </source>
</evidence>
<feature type="domain" description="NADH:flavin oxidoreductase/NADH oxidase N-terminal" evidence="3">
    <location>
        <begin position="6"/>
        <end position="327"/>
    </location>
</feature>
<dbReference type="InterPro" id="IPR001155">
    <property type="entry name" value="OxRdtase_FMN_N"/>
</dbReference>
<dbReference type="STRING" id="1121322.SAMN02745136_02746"/>
<dbReference type="Gene3D" id="3.20.20.70">
    <property type="entry name" value="Aldolase class I"/>
    <property type="match status" value="1"/>
</dbReference>
<dbReference type="Proteomes" id="UP000184386">
    <property type="component" value="Unassembled WGS sequence"/>
</dbReference>
<dbReference type="SUPFAM" id="SSF51395">
    <property type="entry name" value="FMN-linked oxidoreductases"/>
    <property type="match status" value="1"/>
</dbReference>
<dbReference type="RefSeq" id="WP_073276844.1">
    <property type="nucleotide sequence ID" value="NZ_FRAC01000013.1"/>
</dbReference>
<accession>A0A1M6TCL4</accession>
<sequence>MSKLKQTIRVGKTEINNRLVMAPVALEKSNAGKVTKELLDYYDVRTKGGYTGFVIIEHSFIREDGRASTNQLSSSDDSDIAGLTKLADIIHKNGSKTVMQISHAGAAAKKDVVLMEGISPSGISNPNKVLGKGDLQDTHEMSHKEIDLVIQAFVDAAIRVKKAGFDGVELHSAHGYLLNQFFSPITNKRTDDYTGRTIEGRIKLHIQIIKAIRETVGENFLLGMRLGGCDYMEGGSTIDEAAIAAPKLVEAGLDFMDISGGLCFFIRAGHNEAGYFGDLSEAVKKTISVPVILAGGVTNGIDAEKLLTENKADMIAVGRPISQKESWAKEVIES</sequence>
<dbReference type="InterPro" id="IPR013785">
    <property type="entry name" value="Aldolase_TIM"/>
</dbReference>
<organism evidence="4 5">
    <name type="scientific">Anaerocolumna jejuensis DSM 15929</name>
    <dbReference type="NCBI Taxonomy" id="1121322"/>
    <lineage>
        <taxon>Bacteria</taxon>
        <taxon>Bacillati</taxon>
        <taxon>Bacillota</taxon>
        <taxon>Clostridia</taxon>
        <taxon>Lachnospirales</taxon>
        <taxon>Lachnospiraceae</taxon>
        <taxon>Anaerocolumna</taxon>
    </lineage>
</organism>
<dbReference type="GO" id="GO:0010181">
    <property type="term" value="F:FMN binding"/>
    <property type="evidence" value="ECO:0007669"/>
    <property type="project" value="InterPro"/>
</dbReference>
<proteinExistence type="predicted"/>
<dbReference type="AlphaFoldDB" id="A0A1M6TCL4"/>
<dbReference type="GO" id="GO:0016491">
    <property type="term" value="F:oxidoreductase activity"/>
    <property type="evidence" value="ECO:0007669"/>
    <property type="project" value="UniProtKB-KW"/>
</dbReference>
<protein>
    <submittedName>
        <fullName evidence="4">2,4-dienoyl-CoA reductase</fullName>
    </submittedName>
</protein>
<gene>
    <name evidence="4" type="ORF">SAMN02745136_02746</name>
</gene>
<dbReference type="Pfam" id="PF00724">
    <property type="entry name" value="Oxidored_FMN"/>
    <property type="match status" value="1"/>
</dbReference>
<dbReference type="EMBL" id="FRAC01000013">
    <property type="protein sequence ID" value="SHK54782.1"/>
    <property type="molecule type" value="Genomic_DNA"/>
</dbReference>
<evidence type="ECO:0000313" key="4">
    <source>
        <dbReference type="EMBL" id="SHK54782.1"/>
    </source>
</evidence>
<dbReference type="CDD" id="cd02803">
    <property type="entry name" value="OYE_like_FMN_family"/>
    <property type="match status" value="1"/>
</dbReference>
<dbReference type="PANTHER" id="PTHR43656:SF2">
    <property type="entry name" value="BINDING OXIDOREDUCTASE, PUTATIVE (AFU_ORTHOLOGUE AFUA_2G08260)-RELATED"/>
    <property type="match status" value="1"/>
</dbReference>
<evidence type="ECO:0000313" key="5">
    <source>
        <dbReference type="Proteomes" id="UP000184386"/>
    </source>
</evidence>
<dbReference type="InterPro" id="IPR051799">
    <property type="entry name" value="NADH_flavin_oxidoreductase"/>
</dbReference>
<keyword evidence="5" id="KW-1185">Reference proteome</keyword>
<reference evidence="4 5" key="1">
    <citation type="submission" date="2016-11" db="EMBL/GenBank/DDBJ databases">
        <authorList>
            <person name="Jaros S."/>
            <person name="Januszkiewicz K."/>
            <person name="Wedrychowicz H."/>
        </authorList>
    </citation>
    <scope>NUCLEOTIDE SEQUENCE [LARGE SCALE GENOMIC DNA]</scope>
    <source>
        <strain evidence="4 5">DSM 15929</strain>
    </source>
</reference>
<dbReference type="OrthoDB" id="9772736at2"/>
<dbReference type="PANTHER" id="PTHR43656">
    <property type="entry name" value="BINDING OXIDOREDUCTASE, PUTATIVE (AFU_ORTHOLOGUE AFUA_2G08260)-RELATED"/>
    <property type="match status" value="1"/>
</dbReference>